<organism evidence="7">
    <name type="scientific">Betatorquevirus 004D</name>
    <dbReference type="NCBI Taxonomy" id="3163406"/>
    <lineage>
        <taxon>Viruses</taxon>
        <taxon>Monodnaviria</taxon>
        <taxon>Shotokuvirae</taxon>
        <taxon>Commensaviricota</taxon>
        <taxon>Cardeaviricetes</taxon>
        <taxon>Sanitavirales</taxon>
        <taxon>Anelloviridae</taxon>
        <taxon>Betatorquevirus</taxon>
    </lineage>
</organism>
<evidence type="ECO:0000256" key="6">
    <source>
        <dbReference type="RuleBase" id="RU361230"/>
    </source>
</evidence>
<keyword evidence="4 6" id="KW-0167">Capsid protein</keyword>
<comment type="subcellular location">
    <subcellularLocation>
        <location evidence="1 6">Virion</location>
    </subcellularLocation>
</comment>
<protein>
    <recommendedName>
        <fullName evidence="6">Capsid protein</fullName>
    </recommendedName>
</protein>
<name>A0AAU7SSV9_9VIRU</name>
<evidence type="ECO:0000256" key="1">
    <source>
        <dbReference type="ARBA" id="ARBA00004328"/>
    </source>
</evidence>
<accession>A0AAU7SSV9</accession>
<comment type="function">
    <text evidence="6">Self-assembles to form an icosahedral capsid.</text>
</comment>
<sequence length="683" mass="81413">MPPYWNRYNYYQRRPYRRRRGYRFRRWRTGKTFRRRWHRRKWRRRNKVKRRFKKRKLKKLILKQFQPHKITKCKIIGKKCLFQGSPLRSSNNYIQYCYSYVPELYPGGGGWSLLVHSLGSLYEDYQHLHNVWTTSNAGMPLVRFLGVEFKFYQDLYTDYCVIYDNCWPLVDTPYTHANSCPSQMLQRKNKIIVPSKMTQNRKKPYKRCFVKPPTQMLNRWYFQRDICDTPLNMLTATAISLSKPFCDPKARSNNITVYCLNPHRFRNPNFQNPPITTGYSPFTADNLTDHPKMYLYASHTLINKKKELQTLVPLCNTKDNKAGAMLSHLCKPTQDNNKFENWGNPFYRLNFWGEDNLIYQSKYGPTSTEVNDWVKTYSTSDENISSEVTLMVGYNLYACRYNPERDTGEGNMCYLLNNSSAASLEPPSNKNLIFEGFPLYILLWGWTDFIKKLKQTVDIDKNYFLVVKSPFFEEKLPYYIFIDDDFRDGFEPYTPHDKDNAQQYISPNNNSHWYPKYLFQTQSVEKICRSGPACTRPNNDNYLQAFYKYKFYFKWGGCPKQLAKAYDPCLQSKWPTPDNITPGLEISNPNEPPQTHIYDWDWEEDYVKEKALQRIRVYTESPKQILFLTDSKQNPKPLQIKEKKEESENEEETQLLLQLHNIRHQRKQLELLLQSKQGLINIP</sequence>
<reference evidence="7" key="1">
    <citation type="submission" date="2024-05" db="EMBL/GenBank/DDBJ databases">
        <authorList>
            <person name="Laubscher F."/>
            <person name="Chudzinski V."/>
            <person name="Cordey S."/>
            <person name="Hosszu-Fellous K."/>
            <person name="Kaiser L."/>
        </authorList>
    </citation>
    <scope>NUCLEOTIDE SEQUENCE</scope>
    <source>
        <strain evidence="7">1047D4-3</strain>
    </source>
</reference>
<evidence type="ECO:0000256" key="3">
    <source>
        <dbReference type="ARBA" id="ARBA00022431"/>
    </source>
</evidence>
<dbReference type="GO" id="GO:0039615">
    <property type="term" value="C:T=1 icosahedral viral capsid"/>
    <property type="evidence" value="ECO:0007669"/>
    <property type="project" value="UniProtKB-UniRule"/>
</dbReference>
<dbReference type="Pfam" id="PF02956">
    <property type="entry name" value="TT_ORF1"/>
    <property type="match status" value="1"/>
</dbReference>
<evidence type="ECO:0000313" key="7">
    <source>
        <dbReference type="EMBL" id="XBU06712.1"/>
    </source>
</evidence>
<dbReference type="InterPro" id="IPR004219">
    <property type="entry name" value="TTvirus_Unk"/>
</dbReference>
<dbReference type="EMBL" id="PP857165">
    <property type="protein sequence ID" value="XBU06712.1"/>
    <property type="molecule type" value="Genomic_DNA"/>
</dbReference>
<comment type="similarity">
    <text evidence="2 6">Belongs to the anelloviridae capsid protein family.</text>
</comment>
<evidence type="ECO:0000256" key="5">
    <source>
        <dbReference type="ARBA" id="ARBA00022844"/>
    </source>
</evidence>
<evidence type="ECO:0000256" key="2">
    <source>
        <dbReference type="ARBA" id="ARBA00006131"/>
    </source>
</evidence>
<proteinExistence type="inferred from homology"/>
<keyword evidence="3 6" id="KW-1140">T=1 icosahedral capsid protein</keyword>
<evidence type="ECO:0000256" key="4">
    <source>
        <dbReference type="ARBA" id="ARBA00022561"/>
    </source>
</evidence>
<keyword evidence="5 6" id="KW-0946">Virion</keyword>